<reference evidence="7" key="1">
    <citation type="journal article" date="2022" name="bioRxiv">
        <title>Genomics of Preaxostyla Flagellates Illuminates Evolutionary Transitions and the Path Towards Mitochondrial Loss.</title>
        <authorList>
            <person name="Novak L.V.F."/>
            <person name="Treitli S.C."/>
            <person name="Pyrih J."/>
            <person name="Halakuc P."/>
            <person name="Pipaliya S.V."/>
            <person name="Vacek V."/>
            <person name="Brzon O."/>
            <person name="Soukal P."/>
            <person name="Eme L."/>
            <person name="Dacks J.B."/>
            <person name="Karnkowska A."/>
            <person name="Elias M."/>
            <person name="Hampl V."/>
        </authorList>
    </citation>
    <scope>NUCLEOTIDE SEQUENCE</scope>
    <source>
        <strain evidence="7">RCP-MX</strain>
    </source>
</reference>
<dbReference type="InterPro" id="IPR011989">
    <property type="entry name" value="ARM-like"/>
</dbReference>
<feature type="compositionally biased region" description="Low complexity" evidence="5">
    <location>
        <begin position="695"/>
        <end position="721"/>
    </location>
</feature>
<feature type="region of interest" description="Disordered" evidence="5">
    <location>
        <begin position="656"/>
        <end position="721"/>
    </location>
</feature>
<dbReference type="SUPFAM" id="SSF57903">
    <property type="entry name" value="FYVE/PHD zinc finger"/>
    <property type="match status" value="1"/>
</dbReference>
<evidence type="ECO:0000256" key="3">
    <source>
        <dbReference type="ARBA" id="ARBA00022833"/>
    </source>
</evidence>
<feature type="compositionally biased region" description="Pro residues" evidence="5">
    <location>
        <begin position="80"/>
        <end position="89"/>
    </location>
</feature>
<feature type="compositionally biased region" description="Low complexity" evidence="5">
    <location>
        <begin position="663"/>
        <end position="679"/>
    </location>
</feature>
<dbReference type="PROSITE" id="PS50178">
    <property type="entry name" value="ZF_FYVE"/>
    <property type="match status" value="1"/>
</dbReference>
<dbReference type="EMBL" id="JAPMOS010000006">
    <property type="protein sequence ID" value="KAJ4461674.1"/>
    <property type="molecule type" value="Genomic_DNA"/>
</dbReference>
<feature type="compositionally biased region" description="Low complexity" evidence="5">
    <location>
        <begin position="304"/>
        <end position="331"/>
    </location>
</feature>
<dbReference type="Proteomes" id="UP001141327">
    <property type="component" value="Unassembled WGS sequence"/>
</dbReference>
<dbReference type="Pfam" id="PF01363">
    <property type="entry name" value="FYVE"/>
    <property type="match status" value="1"/>
</dbReference>
<feature type="compositionally biased region" description="Pro residues" evidence="5">
    <location>
        <begin position="272"/>
        <end position="303"/>
    </location>
</feature>
<sequence>MVSERAWFRALLNDDERARILSRFCRCQDESLHRHFCDCLLILALDTQLSQGLVTLSLPVLKSLLELALTPADPAQATPPRKPPPPPPEDGGLDATPPSRPPPRPPEESPYSLKTTVRAQYPLLFLRDVLSLVWAVATTRPALPGAMLDQGFFPLLLAAWPWFADNVTALEGLPAPPPSTVGTPPKGMHAATGLGMQCRYYLVGAVTALMAAILPPPPASKKERDLHQASTATPTATTPDATSPAPAAPVPAPAASAGGTPTASGKAAPGTAAPPPPAPARPGPSSPGPKPPARAPAPAPAPTPAAAAAAESKASPATPSPSPQAQAAGIPAGSSTLVEEHIEELVAMAQGVVECCEEVLTGPGKGASAAQKRMTLPQLKSSPMVSVSMRFFVHCYAHPALTAALLQKADTLSLLKMVFLATDESLVEGATLTLWTLTLSQSRFSHDHPLVARQWGLLPLLLRTLNHPSARCKASAAVTLANVIARTTAGGSREPSPVLAQLRQSGAVRIVVAALEDLAGRLESPEAGAALGPEAVPQAEAQSFRGMVRSWVGFLKARRQEAKDRKAAAGGPPPATPAVTPNPAAVAQPGVPAAAATTTITTVRAPPRRPVLPPAAAITGPAVVDAALEAPPPVRPPPAPRASVALATPVVLPASSRSVDGEAVAPTPAAAPPAGHQPANQKSGPTEDPNAIANDLDTADAGAGADAGLGDSDTANNNNEADGAEANLLGKLRSRIARGISVVTSKVGTPREALRGPTLWVPDEDTSRCMLCQEPFTFFFRRHHCRSCGSVVCSRCSPHSVIIPSLGDKAVRICNVCKQTEWKDAEDGGQRDEDAE</sequence>
<keyword evidence="1" id="KW-0479">Metal-binding</keyword>
<dbReference type="InterPro" id="IPR017455">
    <property type="entry name" value="Znf_FYVE-rel"/>
</dbReference>
<dbReference type="InterPro" id="IPR000306">
    <property type="entry name" value="Znf_FYVE"/>
</dbReference>
<accession>A0ABQ8UWE9</accession>
<keyword evidence="8" id="KW-1185">Reference proteome</keyword>
<feature type="region of interest" description="Disordered" evidence="5">
    <location>
        <begin position="72"/>
        <end position="112"/>
    </location>
</feature>
<feature type="region of interest" description="Disordered" evidence="5">
    <location>
        <begin position="219"/>
        <end position="331"/>
    </location>
</feature>
<comment type="caution">
    <text evidence="7">The sequence shown here is derived from an EMBL/GenBank/DDBJ whole genome shotgun (WGS) entry which is preliminary data.</text>
</comment>
<dbReference type="Gene3D" id="1.25.10.10">
    <property type="entry name" value="Leucine-rich Repeat Variant"/>
    <property type="match status" value="1"/>
</dbReference>
<dbReference type="InterPro" id="IPR016024">
    <property type="entry name" value="ARM-type_fold"/>
</dbReference>
<proteinExistence type="predicted"/>
<evidence type="ECO:0000313" key="8">
    <source>
        <dbReference type="Proteomes" id="UP001141327"/>
    </source>
</evidence>
<evidence type="ECO:0000313" key="7">
    <source>
        <dbReference type="EMBL" id="KAJ4461674.1"/>
    </source>
</evidence>
<feature type="domain" description="FYVE-type" evidence="6">
    <location>
        <begin position="763"/>
        <end position="817"/>
    </location>
</feature>
<evidence type="ECO:0000256" key="5">
    <source>
        <dbReference type="SAM" id="MobiDB-lite"/>
    </source>
</evidence>
<dbReference type="PANTHER" id="PTHR39490">
    <property type="entry name" value="ARRESTIN DOMAIN-CONTAINING PROTEIN D"/>
    <property type="match status" value="1"/>
</dbReference>
<gene>
    <name evidence="7" type="ORF">PAPYR_1797</name>
</gene>
<dbReference type="InterPro" id="IPR011011">
    <property type="entry name" value="Znf_FYVE_PHD"/>
</dbReference>
<dbReference type="SUPFAM" id="SSF48371">
    <property type="entry name" value="ARM repeat"/>
    <property type="match status" value="1"/>
</dbReference>
<dbReference type="Gene3D" id="3.30.40.10">
    <property type="entry name" value="Zinc/RING finger domain, C3HC4 (zinc finger)"/>
    <property type="match status" value="1"/>
</dbReference>
<keyword evidence="3" id="KW-0862">Zinc</keyword>
<evidence type="ECO:0000259" key="6">
    <source>
        <dbReference type="PROSITE" id="PS50178"/>
    </source>
</evidence>
<dbReference type="InterPro" id="IPR052113">
    <property type="entry name" value="FYVE-type_Zinc_Finger"/>
</dbReference>
<evidence type="ECO:0000256" key="2">
    <source>
        <dbReference type="ARBA" id="ARBA00022771"/>
    </source>
</evidence>
<feature type="compositionally biased region" description="Low complexity" evidence="5">
    <location>
        <begin position="253"/>
        <end position="271"/>
    </location>
</feature>
<dbReference type="PANTHER" id="PTHR39490:SF8">
    <property type="entry name" value="ZINC FINGER FYVE DOMAIN-CONTAINING PROTEIN 21"/>
    <property type="match status" value="1"/>
</dbReference>
<dbReference type="SMART" id="SM00064">
    <property type="entry name" value="FYVE"/>
    <property type="match status" value="1"/>
</dbReference>
<organism evidence="7 8">
    <name type="scientific">Paratrimastix pyriformis</name>
    <dbReference type="NCBI Taxonomy" id="342808"/>
    <lineage>
        <taxon>Eukaryota</taxon>
        <taxon>Metamonada</taxon>
        <taxon>Preaxostyla</taxon>
        <taxon>Paratrimastigidae</taxon>
        <taxon>Paratrimastix</taxon>
    </lineage>
</organism>
<name>A0ABQ8UWE9_9EUKA</name>
<feature type="compositionally biased region" description="Low complexity" evidence="5">
    <location>
        <begin position="577"/>
        <end position="593"/>
    </location>
</feature>
<feature type="region of interest" description="Disordered" evidence="5">
    <location>
        <begin position="562"/>
        <end position="593"/>
    </location>
</feature>
<protein>
    <recommendedName>
        <fullName evidence="6">FYVE-type domain-containing protein</fullName>
    </recommendedName>
</protein>
<dbReference type="InterPro" id="IPR013083">
    <property type="entry name" value="Znf_RING/FYVE/PHD"/>
</dbReference>
<evidence type="ECO:0000256" key="1">
    <source>
        <dbReference type="ARBA" id="ARBA00022723"/>
    </source>
</evidence>
<feature type="compositionally biased region" description="Low complexity" evidence="5">
    <location>
        <begin position="229"/>
        <end position="245"/>
    </location>
</feature>
<keyword evidence="2 4" id="KW-0863">Zinc-finger</keyword>
<evidence type="ECO:0000256" key="4">
    <source>
        <dbReference type="PROSITE-ProRule" id="PRU00091"/>
    </source>
</evidence>